<dbReference type="InterPro" id="IPR016166">
    <property type="entry name" value="FAD-bd_PCMH"/>
</dbReference>
<dbReference type="InterPro" id="IPR016169">
    <property type="entry name" value="FAD-bd_PCMH_sub2"/>
</dbReference>
<evidence type="ECO:0000313" key="8">
    <source>
        <dbReference type="Proteomes" id="UP001146351"/>
    </source>
</evidence>
<dbReference type="GO" id="GO:0071949">
    <property type="term" value="F:FAD binding"/>
    <property type="evidence" value="ECO:0007669"/>
    <property type="project" value="InterPro"/>
</dbReference>
<dbReference type="SUPFAM" id="SSF56176">
    <property type="entry name" value="FAD-binding/transporter-associated domain-like"/>
    <property type="match status" value="1"/>
</dbReference>
<dbReference type="EMBL" id="JAPQKO010000004">
    <property type="protein sequence ID" value="KAJ5166083.1"/>
    <property type="molecule type" value="Genomic_DNA"/>
</dbReference>
<dbReference type="PROSITE" id="PS51387">
    <property type="entry name" value="FAD_PCMH"/>
    <property type="match status" value="1"/>
</dbReference>
<evidence type="ECO:0000256" key="3">
    <source>
        <dbReference type="ARBA" id="ARBA00022630"/>
    </source>
</evidence>
<dbReference type="Gene3D" id="3.30.43.10">
    <property type="entry name" value="Uridine Diphospho-n-acetylenolpyruvylglucosamine Reductase, domain 2"/>
    <property type="match status" value="1"/>
</dbReference>
<dbReference type="AlphaFoldDB" id="A0A9W9I3F4"/>
<dbReference type="OrthoDB" id="415825at2759"/>
<feature type="domain" description="FAD-binding PCMH-type" evidence="6">
    <location>
        <begin position="42"/>
        <end position="212"/>
    </location>
</feature>
<evidence type="ECO:0000313" key="7">
    <source>
        <dbReference type="EMBL" id="KAJ5166083.1"/>
    </source>
</evidence>
<dbReference type="Proteomes" id="UP001146351">
    <property type="component" value="Unassembled WGS sequence"/>
</dbReference>
<dbReference type="InterPro" id="IPR012951">
    <property type="entry name" value="BBE"/>
</dbReference>
<comment type="cofactor">
    <cofactor evidence="1">
        <name>FAD</name>
        <dbReference type="ChEBI" id="CHEBI:57692"/>
    </cofactor>
</comment>
<evidence type="ECO:0000256" key="2">
    <source>
        <dbReference type="ARBA" id="ARBA00005466"/>
    </source>
</evidence>
<dbReference type="InterPro" id="IPR016167">
    <property type="entry name" value="FAD-bd_PCMH_sub1"/>
</dbReference>
<evidence type="ECO:0000256" key="1">
    <source>
        <dbReference type="ARBA" id="ARBA00001974"/>
    </source>
</evidence>
<dbReference type="PANTHER" id="PTHR42973:SF39">
    <property type="entry name" value="FAD-BINDING PCMH-TYPE DOMAIN-CONTAINING PROTEIN"/>
    <property type="match status" value="1"/>
</dbReference>
<dbReference type="PANTHER" id="PTHR42973">
    <property type="entry name" value="BINDING OXIDOREDUCTASE, PUTATIVE (AFU_ORTHOLOGUE AFUA_1G17690)-RELATED"/>
    <property type="match status" value="1"/>
</dbReference>
<accession>A0A9W9I3F4</accession>
<reference evidence="7" key="2">
    <citation type="journal article" date="2023" name="IMA Fungus">
        <title>Comparative genomic study of the Penicillium genus elucidates a diverse pangenome and 15 lateral gene transfer events.</title>
        <authorList>
            <person name="Petersen C."/>
            <person name="Sorensen T."/>
            <person name="Nielsen M.R."/>
            <person name="Sondergaard T.E."/>
            <person name="Sorensen J.L."/>
            <person name="Fitzpatrick D.A."/>
            <person name="Frisvad J.C."/>
            <person name="Nielsen K.L."/>
        </authorList>
    </citation>
    <scope>NUCLEOTIDE SEQUENCE</scope>
    <source>
        <strain evidence="7">IBT 21917</strain>
    </source>
</reference>
<protein>
    <recommendedName>
        <fullName evidence="6">FAD-binding PCMH-type domain-containing protein</fullName>
    </recommendedName>
</protein>
<keyword evidence="4" id="KW-0274">FAD</keyword>
<dbReference type="Gene3D" id="3.40.462.20">
    <property type="match status" value="1"/>
</dbReference>
<dbReference type="InterPro" id="IPR036318">
    <property type="entry name" value="FAD-bd_PCMH-like_sf"/>
</dbReference>
<name>A0A9W9I3F4_9EURO</name>
<evidence type="ECO:0000256" key="4">
    <source>
        <dbReference type="ARBA" id="ARBA00022827"/>
    </source>
</evidence>
<organism evidence="7 8">
    <name type="scientific">Penicillium capsulatum</name>
    <dbReference type="NCBI Taxonomy" id="69766"/>
    <lineage>
        <taxon>Eukaryota</taxon>
        <taxon>Fungi</taxon>
        <taxon>Dikarya</taxon>
        <taxon>Ascomycota</taxon>
        <taxon>Pezizomycotina</taxon>
        <taxon>Eurotiomycetes</taxon>
        <taxon>Eurotiomycetidae</taxon>
        <taxon>Eurotiales</taxon>
        <taxon>Aspergillaceae</taxon>
        <taxon>Penicillium</taxon>
    </lineage>
</organism>
<dbReference type="InterPro" id="IPR050416">
    <property type="entry name" value="FAD-linked_Oxidoreductase"/>
</dbReference>
<evidence type="ECO:0000256" key="5">
    <source>
        <dbReference type="ARBA" id="ARBA00023002"/>
    </source>
</evidence>
<dbReference type="Gene3D" id="3.30.465.10">
    <property type="match status" value="1"/>
</dbReference>
<gene>
    <name evidence="7" type="ORF">N7492_006379</name>
</gene>
<keyword evidence="8" id="KW-1185">Reference proteome</keyword>
<sequence>MPSLSFSLILDLRRELKRTNAEVLTWGCDNYDDRIKQWSDLRDVYTGAVVRVSSSEDVTVVVGFATNHRIPLAVKGGGYSTSGASTTQGGILLDLSNLRTVRVEGVSNIIIAAGGALWDDIDVAAAQYHLAVVGTTLNRIGVAGATLGGGYGWLTGQYGLAIDNLLWAKMVLADGSQVITSQDQNPDLFWAIRGAGQSFGVAVELAFRGHTQNHPVFAGTLRFSAERLPDIVTFANRFEALTDGRQGFWFGFTLRPSTNICDILVVIFHNGDQFAAEQFFSPLFSCQPIFNNAQLLPYDSLNSILNAGDTCFRRSDLSSVNATYQTERNFGARKCLGGSNVALPLDPKLIESIFRQFDELLRVYPQARDSGLFFEFIPNVQVRKIANDATSFASRGPYYNVSSLFRWHGMDLDQKMQSAQRDLMERIGNEAGIASKPDYNTFSKGTGLYANYALHNTPLQAVFGANIPRLRELKMKYDPHNTFRRWHGLVV</sequence>
<evidence type="ECO:0000259" key="6">
    <source>
        <dbReference type="PROSITE" id="PS51387"/>
    </source>
</evidence>
<keyword evidence="5" id="KW-0560">Oxidoreductase</keyword>
<keyword evidence="3" id="KW-0285">Flavoprotein</keyword>
<reference evidence="7" key="1">
    <citation type="submission" date="2022-11" db="EMBL/GenBank/DDBJ databases">
        <authorList>
            <person name="Petersen C."/>
        </authorList>
    </citation>
    <scope>NUCLEOTIDE SEQUENCE</scope>
    <source>
        <strain evidence="7">IBT 21917</strain>
    </source>
</reference>
<dbReference type="InterPro" id="IPR006094">
    <property type="entry name" value="Oxid_FAD_bind_N"/>
</dbReference>
<dbReference type="Pfam" id="PF08031">
    <property type="entry name" value="BBE"/>
    <property type="match status" value="1"/>
</dbReference>
<comment type="similarity">
    <text evidence="2">Belongs to the oxygen-dependent FAD-linked oxidoreductase family.</text>
</comment>
<dbReference type="GO" id="GO:0016491">
    <property type="term" value="F:oxidoreductase activity"/>
    <property type="evidence" value="ECO:0007669"/>
    <property type="project" value="UniProtKB-KW"/>
</dbReference>
<dbReference type="Pfam" id="PF01565">
    <property type="entry name" value="FAD_binding_4"/>
    <property type="match status" value="1"/>
</dbReference>
<proteinExistence type="inferred from homology"/>
<comment type="caution">
    <text evidence="7">The sequence shown here is derived from an EMBL/GenBank/DDBJ whole genome shotgun (WGS) entry which is preliminary data.</text>
</comment>